<dbReference type="KEGG" id="rpb:RPB_3744"/>
<dbReference type="AlphaFoldDB" id="Q2ITM2"/>
<accession>Q2ITM2</accession>
<evidence type="ECO:0000256" key="1">
    <source>
        <dbReference type="SAM" id="Phobius"/>
    </source>
</evidence>
<reference evidence="2 3" key="1">
    <citation type="submission" date="2006-01" db="EMBL/GenBank/DDBJ databases">
        <title>Complete sequence of Rhodopseudomonas palustris HaA2.</title>
        <authorList>
            <consortium name="US DOE Joint Genome Institute"/>
            <person name="Copeland A."/>
            <person name="Lucas S."/>
            <person name="Lapidus A."/>
            <person name="Barry K."/>
            <person name="Detter J.C."/>
            <person name="Glavina T."/>
            <person name="Hammon N."/>
            <person name="Israni S."/>
            <person name="Pitluck S."/>
            <person name="Chain P."/>
            <person name="Malfatti S."/>
            <person name="Shin M."/>
            <person name="Vergez L."/>
            <person name="Schmutz J."/>
            <person name="Larimer F."/>
            <person name="Land M."/>
            <person name="Hauser L."/>
            <person name="Pelletier D.A."/>
            <person name="Kyrpides N."/>
            <person name="Anderson I."/>
            <person name="Oda Y."/>
            <person name="Harwood C.S."/>
            <person name="Richardson P."/>
        </authorList>
    </citation>
    <scope>NUCLEOTIDE SEQUENCE [LARGE SCALE GENOMIC DNA]</scope>
    <source>
        <strain evidence="2 3">HaA2</strain>
    </source>
</reference>
<feature type="transmembrane region" description="Helical" evidence="1">
    <location>
        <begin position="36"/>
        <end position="56"/>
    </location>
</feature>
<feature type="transmembrane region" description="Helical" evidence="1">
    <location>
        <begin position="6"/>
        <end position="24"/>
    </location>
</feature>
<dbReference type="HOGENOM" id="CLU_2938762_0_0_5"/>
<organism evidence="2 3">
    <name type="scientific">Rhodopseudomonas palustris (strain HaA2)</name>
    <dbReference type="NCBI Taxonomy" id="316058"/>
    <lineage>
        <taxon>Bacteria</taxon>
        <taxon>Pseudomonadati</taxon>
        <taxon>Pseudomonadota</taxon>
        <taxon>Alphaproteobacteria</taxon>
        <taxon>Hyphomicrobiales</taxon>
        <taxon>Nitrobacteraceae</taxon>
        <taxon>Rhodopseudomonas</taxon>
    </lineage>
</organism>
<evidence type="ECO:0000313" key="2">
    <source>
        <dbReference type="EMBL" id="ABD08438.1"/>
    </source>
</evidence>
<dbReference type="OrthoDB" id="8139569at2"/>
<sequence>MSWYVDAILIGIVLPWIIVTYRLIAAFRQSAAKGVMLWAMWAAACVPVMLLLMWGVTSLRQ</sequence>
<dbReference type="RefSeq" id="WP_011442622.1">
    <property type="nucleotide sequence ID" value="NC_007778.1"/>
</dbReference>
<keyword evidence="1" id="KW-0812">Transmembrane</keyword>
<evidence type="ECO:0000313" key="3">
    <source>
        <dbReference type="Proteomes" id="UP000008809"/>
    </source>
</evidence>
<protein>
    <submittedName>
        <fullName evidence="2">Uncharacterized protein</fullName>
    </submittedName>
</protein>
<dbReference type="Proteomes" id="UP000008809">
    <property type="component" value="Chromosome"/>
</dbReference>
<keyword evidence="1" id="KW-0472">Membrane</keyword>
<name>Q2ITM2_RHOP2</name>
<dbReference type="EMBL" id="CP000250">
    <property type="protein sequence ID" value="ABD08438.1"/>
    <property type="molecule type" value="Genomic_DNA"/>
</dbReference>
<proteinExistence type="predicted"/>
<keyword evidence="1" id="KW-1133">Transmembrane helix</keyword>
<keyword evidence="3" id="KW-1185">Reference proteome</keyword>
<gene>
    <name evidence="2" type="ordered locus">RPB_3744</name>
</gene>